<reference evidence="2" key="1">
    <citation type="journal article" date="2019" name="Int. J. Syst. Evol. Microbiol.">
        <title>The Global Catalogue of Microorganisms (GCM) 10K type strain sequencing project: providing services to taxonomists for standard genome sequencing and annotation.</title>
        <authorList>
            <consortium name="The Broad Institute Genomics Platform"/>
            <consortium name="The Broad Institute Genome Sequencing Center for Infectious Disease"/>
            <person name="Wu L."/>
            <person name="Ma J."/>
        </authorList>
    </citation>
    <scope>NUCLEOTIDE SEQUENCE [LARGE SCALE GENOMIC DNA]</scope>
    <source>
        <strain evidence="2">JCM 3369</strain>
    </source>
</reference>
<evidence type="ECO:0000313" key="2">
    <source>
        <dbReference type="Proteomes" id="UP001596380"/>
    </source>
</evidence>
<evidence type="ECO:0000313" key="1">
    <source>
        <dbReference type="EMBL" id="MFC6886096.1"/>
    </source>
</evidence>
<name>A0ABW2CWF5_9ACTN</name>
<dbReference type="Proteomes" id="UP001596380">
    <property type="component" value="Unassembled WGS sequence"/>
</dbReference>
<dbReference type="Pfam" id="PF21813">
    <property type="entry name" value="DUF6882"/>
    <property type="match status" value="1"/>
</dbReference>
<protein>
    <submittedName>
        <fullName evidence="1">DUF6882 domain-containing protein</fullName>
    </submittedName>
</protein>
<organism evidence="1 2">
    <name type="scientific">Actinomadura yumaensis</name>
    <dbReference type="NCBI Taxonomy" id="111807"/>
    <lineage>
        <taxon>Bacteria</taxon>
        <taxon>Bacillati</taxon>
        <taxon>Actinomycetota</taxon>
        <taxon>Actinomycetes</taxon>
        <taxon>Streptosporangiales</taxon>
        <taxon>Thermomonosporaceae</taxon>
        <taxon>Actinomadura</taxon>
    </lineage>
</organism>
<gene>
    <name evidence="1" type="ORF">ACFQKB_40500</name>
</gene>
<keyword evidence="2" id="KW-1185">Reference proteome</keyword>
<comment type="caution">
    <text evidence="1">The sequence shown here is derived from an EMBL/GenBank/DDBJ whole genome shotgun (WGS) entry which is preliminary data.</text>
</comment>
<dbReference type="RefSeq" id="WP_160823174.1">
    <property type="nucleotide sequence ID" value="NZ_JBHSXE010000001.1"/>
</dbReference>
<sequence length="240" mass="26082">MSTPLETGTFSAEFEAFAGLGSAAAIHQQDAFNDFLGREERHFDLNARTLAGGGITLGGVTSLGSFSHLSQTWLWAWDNPNLGWDHPAVAPTRAVHDFGKRRGIPELTTGHLDFSAFPNPQQAATTMAIAAGTVLGGHGVWSCRINEGKGSAYVHVDDPQLPVAEFDRFATPRLLTTAAQVFPAHPRRVAQGYFERFRIPYKETDRTVVGTTSDGVVIEVSFDREGRLDRVSTELEPSDA</sequence>
<accession>A0ABW2CWF5</accession>
<dbReference type="EMBL" id="JBHSXS010000047">
    <property type="protein sequence ID" value="MFC6886096.1"/>
    <property type="molecule type" value="Genomic_DNA"/>
</dbReference>
<proteinExistence type="predicted"/>
<dbReference type="InterPro" id="IPR049249">
    <property type="entry name" value="DUF6882"/>
</dbReference>